<sequence>MVISLFSNRGVFSSTANHLKNPINNPNFSSVSILCRSSRLIRFLMWFVSCQEVGECFKSFPINGARYGLASATTKWFTLNSSVSLVYGEIGVNDLVEIELA</sequence>
<evidence type="ECO:0000313" key="1">
    <source>
        <dbReference type="EMBL" id="KAH3663314.1"/>
    </source>
</evidence>
<protein>
    <submittedName>
        <fullName evidence="1">Uncharacterized protein</fullName>
    </submittedName>
</protein>
<dbReference type="AlphaFoldDB" id="A0A9P8P261"/>
<reference evidence="1" key="2">
    <citation type="submission" date="2021-01" db="EMBL/GenBank/DDBJ databases">
        <authorList>
            <person name="Schikora-Tamarit M.A."/>
        </authorList>
    </citation>
    <scope>NUCLEOTIDE SEQUENCE</scope>
    <source>
        <strain evidence="1">CBS6075</strain>
    </source>
</reference>
<dbReference type="Proteomes" id="UP000769157">
    <property type="component" value="Unassembled WGS sequence"/>
</dbReference>
<dbReference type="GeneID" id="70237268"/>
<organism evidence="1 2">
    <name type="scientific">Ogataea philodendri</name>
    <dbReference type="NCBI Taxonomy" id="1378263"/>
    <lineage>
        <taxon>Eukaryota</taxon>
        <taxon>Fungi</taxon>
        <taxon>Dikarya</taxon>
        <taxon>Ascomycota</taxon>
        <taxon>Saccharomycotina</taxon>
        <taxon>Pichiomycetes</taxon>
        <taxon>Pichiales</taxon>
        <taxon>Pichiaceae</taxon>
        <taxon>Ogataea</taxon>
    </lineage>
</organism>
<accession>A0A9P8P261</accession>
<name>A0A9P8P261_9ASCO</name>
<comment type="caution">
    <text evidence="1">The sequence shown here is derived from an EMBL/GenBank/DDBJ whole genome shotgun (WGS) entry which is preliminary data.</text>
</comment>
<keyword evidence="2" id="KW-1185">Reference proteome</keyword>
<reference evidence="1" key="1">
    <citation type="journal article" date="2021" name="Open Biol.">
        <title>Shared evolutionary footprints suggest mitochondrial oxidative damage underlies multiple complex I losses in fungi.</title>
        <authorList>
            <person name="Schikora-Tamarit M.A."/>
            <person name="Marcet-Houben M."/>
            <person name="Nosek J."/>
            <person name="Gabaldon T."/>
        </authorList>
    </citation>
    <scope>NUCLEOTIDE SEQUENCE</scope>
    <source>
        <strain evidence="1">CBS6075</strain>
    </source>
</reference>
<dbReference type="RefSeq" id="XP_046059737.1">
    <property type="nucleotide sequence ID" value="XM_046206474.1"/>
</dbReference>
<evidence type="ECO:0000313" key="2">
    <source>
        <dbReference type="Proteomes" id="UP000769157"/>
    </source>
</evidence>
<proteinExistence type="predicted"/>
<dbReference type="EMBL" id="JAEUBE010000375">
    <property type="protein sequence ID" value="KAH3663314.1"/>
    <property type="molecule type" value="Genomic_DNA"/>
</dbReference>
<gene>
    <name evidence="1" type="ORF">OGAPHI_005304</name>
</gene>